<evidence type="ECO:0000313" key="1">
    <source>
        <dbReference type="EMBL" id="PPQ87286.1"/>
    </source>
</evidence>
<dbReference type="EMBL" id="NHYE01003888">
    <property type="protein sequence ID" value="PPQ87286.1"/>
    <property type="molecule type" value="Genomic_DNA"/>
</dbReference>
<name>A0A409X942_9AGAR</name>
<dbReference type="InParanoid" id="A0A409X942"/>
<accession>A0A409X942</accession>
<keyword evidence="2" id="KW-1185">Reference proteome</keyword>
<sequence length="464" mass="52612">MRDILNSRQDTQQVMDRFKSFFFVVECKGFKLNVISDRGDAVMNKLKHSVPQMDWDYVLQRNTGSEVHMDVAFTYHPRRLNAEGMDKEKSGVMGLWRMDYLEESFGKGGFMSGTAHHLNTLAKFGALQAEMTKERSRRTHILNRISYNLVYEAVRKKDNDPWFCGDGDAYNLSETFLTACEEKQKQYANRGSRSYGVRDEYRVSGLAAIEVLTKSDDVFKRFKASGGVIYLPTHLWFEFVSARLSALEIAISYVGRKDPDNKGIVIGVLMNLIRSIESTPTDIPSHVRESKAALLTRAIVATHGMMFLHKLDLTDEGTETLPDVRQKDTQEVLDELKVMKKKRTSRPRMDPKAALSIRYPLGSAPTWNEVKETLKSNPLLLIRTWEMPTRIDHVPTSAGILFVKFTKSIWASIKSSCMEGSGSDLEGLRTLDDAMEFWSAHSIKCVLKDVVFLRVMGRLPGGLG</sequence>
<comment type="caution">
    <text evidence="1">The sequence shown here is derived from an EMBL/GenBank/DDBJ whole genome shotgun (WGS) entry which is preliminary data.</text>
</comment>
<protein>
    <submittedName>
        <fullName evidence="1">Uncharacterized protein</fullName>
    </submittedName>
</protein>
<dbReference type="STRING" id="231916.A0A409X942"/>
<organism evidence="1 2">
    <name type="scientific">Gymnopilus dilepis</name>
    <dbReference type="NCBI Taxonomy" id="231916"/>
    <lineage>
        <taxon>Eukaryota</taxon>
        <taxon>Fungi</taxon>
        <taxon>Dikarya</taxon>
        <taxon>Basidiomycota</taxon>
        <taxon>Agaricomycotina</taxon>
        <taxon>Agaricomycetes</taxon>
        <taxon>Agaricomycetidae</taxon>
        <taxon>Agaricales</taxon>
        <taxon>Agaricineae</taxon>
        <taxon>Hymenogastraceae</taxon>
        <taxon>Gymnopilus</taxon>
    </lineage>
</organism>
<reference evidence="1 2" key="1">
    <citation type="journal article" date="2018" name="Evol. Lett.">
        <title>Horizontal gene cluster transfer increased hallucinogenic mushroom diversity.</title>
        <authorList>
            <person name="Reynolds H.T."/>
            <person name="Vijayakumar V."/>
            <person name="Gluck-Thaler E."/>
            <person name="Korotkin H.B."/>
            <person name="Matheny P.B."/>
            <person name="Slot J.C."/>
        </authorList>
    </citation>
    <scope>NUCLEOTIDE SEQUENCE [LARGE SCALE GENOMIC DNA]</scope>
    <source>
        <strain evidence="1 2">SRW20</strain>
    </source>
</reference>
<gene>
    <name evidence="1" type="ORF">CVT26_000275</name>
</gene>
<dbReference type="OrthoDB" id="3057432at2759"/>
<dbReference type="AlphaFoldDB" id="A0A409X942"/>
<proteinExistence type="predicted"/>
<dbReference type="Proteomes" id="UP000284706">
    <property type="component" value="Unassembled WGS sequence"/>
</dbReference>
<evidence type="ECO:0000313" key="2">
    <source>
        <dbReference type="Proteomes" id="UP000284706"/>
    </source>
</evidence>